<feature type="domain" description="Apple" evidence="1">
    <location>
        <begin position="231"/>
        <end position="314"/>
    </location>
</feature>
<dbReference type="PANTHER" id="PTHR47327:SF1">
    <property type="entry name" value="RE15579P"/>
    <property type="match status" value="1"/>
</dbReference>
<dbReference type="AlphaFoldDB" id="A0A3P6QZS2"/>
<dbReference type="OrthoDB" id="5855977at2759"/>
<dbReference type="CDD" id="cd01099">
    <property type="entry name" value="PAN_AP_HGF"/>
    <property type="match status" value="1"/>
</dbReference>
<evidence type="ECO:0000259" key="1">
    <source>
        <dbReference type="PROSITE" id="PS50948"/>
    </source>
</evidence>
<dbReference type="PROSITE" id="PS50948">
    <property type="entry name" value="PAN"/>
    <property type="match status" value="2"/>
</dbReference>
<feature type="non-terminal residue" evidence="2">
    <location>
        <position position="1"/>
    </location>
</feature>
<dbReference type="Gene3D" id="3.50.4.10">
    <property type="entry name" value="Hepatocyte Growth Factor"/>
    <property type="match status" value="2"/>
</dbReference>
<dbReference type="Pfam" id="PF00024">
    <property type="entry name" value="PAN_1"/>
    <property type="match status" value="2"/>
</dbReference>
<protein>
    <recommendedName>
        <fullName evidence="1">Apple domain-containing protein</fullName>
    </recommendedName>
</protein>
<dbReference type="EMBL" id="UYRV01001138">
    <property type="protein sequence ID" value="VDK46315.1"/>
    <property type="molecule type" value="Genomic_DNA"/>
</dbReference>
<organism evidence="2 3">
    <name type="scientific">Cylicostephanus goldi</name>
    <name type="common">Nematode worm</name>
    <dbReference type="NCBI Taxonomy" id="71465"/>
    <lineage>
        <taxon>Eukaryota</taxon>
        <taxon>Metazoa</taxon>
        <taxon>Ecdysozoa</taxon>
        <taxon>Nematoda</taxon>
        <taxon>Chromadorea</taxon>
        <taxon>Rhabditida</taxon>
        <taxon>Rhabditina</taxon>
        <taxon>Rhabditomorpha</taxon>
        <taxon>Strongyloidea</taxon>
        <taxon>Strongylidae</taxon>
        <taxon>Cylicostephanus</taxon>
    </lineage>
</organism>
<feature type="non-terminal residue" evidence="2">
    <location>
        <position position="326"/>
    </location>
</feature>
<proteinExistence type="predicted"/>
<feature type="domain" description="Apple" evidence="1">
    <location>
        <begin position="140"/>
        <end position="226"/>
    </location>
</feature>
<reference evidence="2 3" key="1">
    <citation type="submission" date="2018-11" db="EMBL/GenBank/DDBJ databases">
        <authorList>
            <consortium name="Pathogen Informatics"/>
        </authorList>
    </citation>
    <scope>NUCLEOTIDE SEQUENCE [LARGE SCALE GENOMIC DNA]</scope>
</reference>
<evidence type="ECO:0000313" key="2">
    <source>
        <dbReference type="EMBL" id="VDK46315.1"/>
    </source>
</evidence>
<dbReference type="Proteomes" id="UP000271889">
    <property type="component" value="Unassembled WGS sequence"/>
</dbReference>
<gene>
    <name evidence="2" type="ORF">CGOC_LOCUS743</name>
</gene>
<dbReference type="SUPFAM" id="SSF57414">
    <property type="entry name" value="Hairpin loop containing domain-like"/>
    <property type="match status" value="2"/>
</dbReference>
<dbReference type="GO" id="GO:0009653">
    <property type="term" value="P:anatomical structure morphogenesis"/>
    <property type="evidence" value="ECO:0007669"/>
    <property type="project" value="TreeGrafter"/>
</dbReference>
<name>A0A3P6QZS2_CYLGO</name>
<dbReference type="SMART" id="SM00473">
    <property type="entry name" value="PAN_AP"/>
    <property type="match status" value="2"/>
</dbReference>
<dbReference type="InterPro" id="IPR052774">
    <property type="entry name" value="Celegans_DevNeuronal_Protein"/>
</dbReference>
<evidence type="ECO:0000313" key="3">
    <source>
        <dbReference type="Proteomes" id="UP000271889"/>
    </source>
</evidence>
<dbReference type="InterPro" id="IPR003609">
    <property type="entry name" value="Pan_app"/>
</dbReference>
<sequence length="326" mass="37572">SKSYKPYFGWTVPIKVSKLLPFANFNWKALLTDDPCFRRYVDCIIVNAQPYERRLIVSKVRREHTLVCDLFAHVGDQAPARLLKFQTRDYFEPTHAYHFVARASQLDRRENFEEAVKTVETESLIEQKFFDKTPQPPPYCPPGKRISFLQTEGFELYNNDEIILAVNSVTECISACERNQISGQTLDCRSFDYSDSTCSFSKETAVPVGNGQLKQRNDTTYYEKICVAENCEPTFVRFPQMVLVGFAEAVADATTFEACFEYCMESQSRFGFNCSSGMYFFEEAQLNCILNSEDRHTQSELFAEENTDIVDYFEIGSTRPRIRSAK</sequence>
<accession>A0A3P6QZS2</accession>
<dbReference type="PANTHER" id="PTHR47327">
    <property type="entry name" value="FI18240P1-RELATED"/>
    <property type="match status" value="1"/>
</dbReference>
<keyword evidence="3" id="KW-1185">Reference proteome</keyword>